<evidence type="ECO:0000313" key="2">
    <source>
        <dbReference type="Proteomes" id="UP001393056"/>
    </source>
</evidence>
<comment type="caution">
    <text evidence="1">The sequence shown here is derived from an EMBL/GenBank/DDBJ whole genome shotgun (WGS) entry which is preliminary data.</text>
</comment>
<name>A0ABU9IA02_9FLAO</name>
<organism evidence="1 2">
    <name type="scientific">Flavobacterium helocola</name>
    <dbReference type="NCBI Taxonomy" id="3139139"/>
    <lineage>
        <taxon>Bacteria</taxon>
        <taxon>Pseudomonadati</taxon>
        <taxon>Bacteroidota</taxon>
        <taxon>Flavobacteriia</taxon>
        <taxon>Flavobacteriales</taxon>
        <taxon>Flavobacteriaceae</taxon>
        <taxon>Flavobacterium</taxon>
    </lineage>
</organism>
<dbReference type="RefSeq" id="WP_341683909.1">
    <property type="nucleotide sequence ID" value="NZ_JBBYHT010000011.1"/>
</dbReference>
<sequence>MTDIDHNKIITKTATVFFKNHGIKRKGQSRTFFDDNCWFTTIIEFQPNSREKGTFLNVGVNFHWYDQDYFSFDIGNRQSSFIEFRNETQFESEIEKLCKLALEKVAEYRESFKTLNTSREKICNSEFASDSLWGNYHKGTVSGLIGDFNSMKVYYENLLSAEYNFPWVNELKERTKLLLEKTASLESFKTEVEKIILETRKSKKLDACQPNF</sequence>
<gene>
    <name evidence="1" type="ORF">AAEO58_13390</name>
</gene>
<proteinExistence type="predicted"/>
<accession>A0ABU9IA02</accession>
<keyword evidence="2" id="KW-1185">Reference proteome</keyword>
<protein>
    <recommendedName>
        <fullName evidence="3">DUF4304 domain-containing protein</fullName>
    </recommendedName>
</protein>
<evidence type="ECO:0000313" key="1">
    <source>
        <dbReference type="EMBL" id="MEL1249041.1"/>
    </source>
</evidence>
<evidence type="ECO:0008006" key="3">
    <source>
        <dbReference type="Google" id="ProtNLM"/>
    </source>
</evidence>
<dbReference type="EMBL" id="JBBYHT010000011">
    <property type="protein sequence ID" value="MEL1249041.1"/>
    <property type="molecule type" value="Genomic_DNA"/>
</dbReference>
<reference evidence="1 2" key="1">
    <citation type="submission" date="2024-04" db="EMBL/GenBank/DDBJ databases">
        <title>Flavobacterium sp. DGU41 16S ribosomal RNA gene Genome sequencing and assembly.</title>
        <authorList>
            <person name="Park S."/>
        </authorList>
    </citation>
    <scope>NUCLEOTIDE SEQUENCE [LARGE SCALE GENOMIC DNA]</scope>
    <source>
        <strain evidence="1 2">DGU41</strain>
    </source>
</reference>
<dbReference type="Proteomes" id="UP001393056">
    <property type="component" value="Unassembled WGS sequence"/>
</dbReference>